<feature type="transmembrane region" description="Helical" evidence="6">
    <location>
        <begin position="377"/>
        <end position="410"/>
    </location>
</feature>
<feature type="transmembrane region" description="Helical" evidence="6">
    <location>
        <begin position="67"/>
        <end position="84"/>
    </location>
</feature>
<keyword evidence="2" id="KW-1003">Cell membrane</keyword>
<comment type="caution">
    <text evidence="9">The sequence shown here is derived from an EMBL/GenBank/DDBJ whole genome shotgun (WGS) entry which is preliminary data.</text>
</comment>
<evidence type="ECO:0000259" key="8">
    <source>
        <dbReference type="Pfam" id="PF13567"/>
    </source>
</evidence>
<feature type="domain" description="DUF4131" evidence="8">
    <location>
        <begin position="66"/>
        <end position="220"/>
    </location>
</feature>
<feature type="transmembrane region" description="Helical" evidence="6">
    <location>
        <begin position="497"/>
        <end position="518"/>
    </location>
</feature>
<dbReference type="InterPro" id="IPR004477">
    <property type="entry name" value="ComEC_N"/>
</dbReference>
<feature type="domain" description="ComEC/Rec2-related protein" evidence="7">
    <location>
        <begin position="266"/>
        <end position="549"/>
    </location>
</feature>
<dbReference type="PANTHER" id="PTHR30619">
    <property type="entry name" value="DNA INTERNALIZATION/COMPETENCE PROTEIN COMEC/REC2"/>
    <property type="match status" value="1"/>
</dbReference>
<comment type="subcellular location">
    <subcellularLocation>
        <location evidence="1">Cell membrane</location>
        <topology evidence="1">Multi-pass membrane protein</topology>
    </subcellularLocation>
</comment>
<feature type="transmembrane region" description="Helical" evidence="6">
    <location>
        <begin position="530"/>
        <end position="548"/>
    </location>
</feature>
<dbReference type="GO" id="GO:0005886">
    <property type="term" value="C:plasma membrane"/>
    <property type="evidence" value="ECO:0007669"/>
    <property type="project" value="UniProtKB-SubCell"/>
</dbReference>
<feature type="transmembrane region" description="Helical" evidence="6">
    <location>
        <begin position="90"/>
        <end position="110"/>
    </location>
</feature>
<feature type="transmembrane region" description="Helical" evidence="6">
    <location>
        <begin position="431"/>
        <end position="455"/>
    </location>
</feature>
<dbReference type="Pfam" id="PF13567">
    <property type="entry name" value="DUF4131"/>
    <property type="match status" value="1"/>
</dbReference>
<dbReference type="EMBL" id="JALIDZ010000012">
    <property type="protein sequence ID" value="MCT8974361.1"/>
    <property type="molecule type" value="Genomic_DNA"/>
</dbReference>
<feature type="transmembrane region" description="Helical" evidence="6">
    <location>
        <begin position="287"/>
        <end position="308"/>
    </location>
</feature>
<sequence length="715" mass="75144">MIGRSRSAAARRWPALPAPLLGLSSRLSRRVSVRRIADSERERLFLWGPVAFGAGIAAYFALPREPVLAAVLVLCVVTGIVAVRCGPGRLGGIAFIGLFLASLGMLDAGLRSRWVAAPVVSETGYPVPVTGRIIGVDLREDGAARLTVAPERIGRDAAAELPTLLSLWMRGSWSVPTPGQAVRFDAMLLPPPDAAVPGGFDYARRAWFAGIGGVGFLTSAPKPVQTARDVGLPVRLGTAIERTRLYIAARIRQSLPGSVGAIAAALVTGERGAIPDADEDALRASGLAHILAISGLHMMLVVGTLFWFTRACLALSPSLALTRPIKKWAAAIALIGGLGYLVLSGASIATQRAFIMAAIMLVAVLLDRPAITLRNVAIAASIVLVLTPEALVTASFQMSFAATVALVSAYEALRWWSLSRSESAMAPPVRFLVRAVLGLVFTALIAGLATGPFAAYHFNRVAVYGLIANVAAMPLVSVLVMPSALAAVLLMPFGLEGLALVPMGLGIEGVLAVARAVAGWEGAVRMVSQVPVAALLLTISGGLWLLLWRTGVRLLGVPFIAAGVVLSAVSDPPDLFVARDLRMAALRMQDGALAFLPKPGSDYEVEVWLRSAGLVPEGTPRRRAACDTWACVADNGRLRVSYVSDPVAFAEDCAWADVVVTPISPPQWCRDDAIVIGPQDAARSGAITLTKTANGIAIETAADRSGDRPWTRRGP</sequence>
<name>A0AAW5R253_9HYPH</name>
<reference evidence="9 10" key="1">
    <citation type="submission" date="2022-04" db="EMBL/GenBank/DDBJ databases">
        <authorList>
            <person name="Ye Y.-Q."/>
            <person name="Du Z.-J."/>
        </authorList>
    </citation>
    <scope>NUCLEOTIDE SEQUENCE [LARGE SCALE GENOMIC DNA]</scope>
    <source>
        <strain evidence="9 10">A6E488</strain>
    </source>
</reference>
<proteinExistence type="predicted"/>
<accession>A0AAW5R253</accession>
<feature type="transmembrane region" description="Helical" evidence="6">
    <location>
        <begin position="328"/>
        <end position="346"/>
    </location>
</feature>
<dbReference type="InterPro" id="IPR052159">
    <property type="entry name" value="Competence_DNA_uptake"/>
</dbReference>
<evidence type="ECO:0000259" key="7">
    <source>
        <dbReference type="Pfam" id="PF03772"/>
    </source>
</evidence>
<dbReference type="PANTHER" id="PTHR30619:SF1">
    <property type="entry name" value="RECOMBINATION PROTEIN 2"/>
    <property type="match status" value="1"/>
</dbReference>
<gene>
    <name evidence="9" type="ORF">MUB46_21040</name>
</gene>
<dbReference type="AlphaFoldDB" id="A0AAW5R253"/>
<dbReference type="InterPro" id="IPR025405">
    <property type="entry name" value="DUF4131"/>
</dbReference>
<dbReference type="NCBIfam" id="TIGR00360">
    <property type="entry name" value="ComEC_N-term"/>
    <property type="match status" value="1"/>
</dbReference>
<evidence type="ECO:0000313" key="9">
    <source>
        <dbReference type="EMBL" id="MCT8974361.1"/>
    </source>
</evidence>
<evidence type="ECO:0000256" key="2">
    <source>
        <dbReference type="ARBA" id="ARBA00022475"/>
    </source>
</evidence>
<evidence type="ECO:0000256" key="5">
    <source>
        <dbReference type="ARBA" id="ARBA00023136"/>
    </source>
</evidence>
<evidence type="ECO:0000256" key="4">
    <source>
        <dbReference type="ARBA" id="ARBA00022989"/>
    </source>
</evidence>
<evidence type="ECO:0000256" key="1">
    <source>
        <dbReference type="ARBA" id="ARBA00004651"/>
    </source>
</evidence>
<feature type="transmembrane region" description="Helical" evidence="6">
    <location>
        <begin position="461"/>
        <end position="490"/>
    </location>
</feature>
<keyword evidence="3 6" id="KW-0812">Transmembrane</keyword>
<dbReference type="Pfam" id="PF03772">
    <property type="entry name" value="Competence"/>
    <property type="match status" value="1"/>
</dbReference>
<dbReference type="Proteomes" id="UP001320898">
    <property type="component" value="Unassembled WGS sequence"/>
</dbReference>
<feature type="transmembrane region" description="Helical" evidence="6">
    <location>
        <begin position="44"/>
        <end position="62"/>
    </location>
</feature>
<evidence type="ECO:0000256" key="3">
    <source>
        <dbReference type="ARBA" id="ARBA00022692"/>
    </source>
</evidence>
<evidence type="ECO:0000313" key="10">
    <source>
        <dbReference type="Proteomes" id="UP001320898"/>
    </source>
</evidence>
<keyword evidence="10" id="KW-1185">Reference proteome</keyword>
<keyword evidence="5 6" id="KW-0472">Membrane</keyword>
<keyword evidence="4 6" id="KW-1133">Transmembrane helix</keyword>
<organism evidence="9 10">
    <name type="scientific">Microbaculum marinisediminis</name>
    <dbReference type="NCBI Taxonomy" id="2931392"/>
    <lineage>
        <taxon>Bacteria</taxon>
        <taxon>Pseudomonadati</taxon>
        <taxon>Pseudomonadota</taxon>
        <taxon>Alphaproteobacteria</taxon>
        <taxon>Hyphomicrobiales</taxon>
        <taxon>Tepidamorphaceae</taxon>
        <taxon>Microbaculum</taxon>
    </lineage>
</organism>
<dbReference type="RefSeq" id="WP_261617948.1">
    <property type="nucleotide sequence ID" value="NZ_JALIDZ010000012.1"/>
</dbReference>
<evidence type="ECO:0000256" key="6">
    <source>
        <dbReference type="SAM" id="Phobius"/>
    </source>
</evidence>
<protein>
    <submittedName>
        <fullName evidence="9">ComEC family competence protein</fullName>
    </submittedName>
</protein>